<feature type="region of interest" description="Disordered" evidence="6">
    <location>
        <begin position="311"/>
        <end position="406"/>
    </location>
</feature>
<feature type="binding site" evidence="5">
    <location>
        <position position="549"/>
    </location>
    <ligand>
        <name>Zn(2+)</name>
        <dbReference type="ChEBI" id="CHEBI:29105"/>
    </ligand>
</feature>
<dbReference type="InterPro" id="IPR050852">
    <property type="entry name" value="Queuine_tRNA-ribosyltrfase"/>
</dbReference>
<keyword evidence="2 5" id="KW-0819">tRNA processing</keyword>
<name>A0ABP1FHN9_9CHLO</name>
<feature type="binding site" evidence="5">
    <location>
        <position position="578"/>
    </location>
    <ligand>
        <name>Zn(2+)</name>
        <dbReference type="ChEBI" id="CHEBI:29105"/>
    </ligand>
</feature>
<evidence type="ECO:0000256" key="1">
    <source>
        <dbReference type="ARBA" id="ARBA00022490"/>
    </source>
</evidence>
<dbReference type="PANTHER" id="PTHR46064:SF1">
    <property type="entry name" value="QUEUINE TRNA-RIBOSYLTRANSFERASE ACCESSORY SUBUNIT 2"/>
    <property type="match status" value="1"/>
</dbReference>
<feature type="compositionally biased region" description="Polar residues" evidence="6">
    <location>
        <begin position="374"/>
        <end position="384"/>
    </location>
</feature>
<feature type="binding site" evidence="5">
    <location>
        <position position="552"/>
    </location>
    <ligand>
        <name>Zn(2+)</name>
        <dbReference type="ChEBI" id="CHEBI:29105"/>
    </ligand>
</feature>
<dbReference type="EMBL" id="CAXHTA020000002">
    <property type="protein sequence ID" value="CAL5219458.1"/>
    <property type="molecule type" value="Genomic_DNA"/>
</dbReference>
<gene>
    <name evidence="8" type="primary">g1293</name>
    <name evidence="8" type="ORF">VP750_LOCUS1117</name>
</gene>
<comment type="subcellular location">
    <subcellularLocation>
        <location evidence="5">Cytoplasm</location>
    </subcellularLocation>
</comment>
<dbReference type="HAMAP" id="MF_03043">
    <property type="entry name" value="QTRT2"/>
    <property type="match status" value="1"/>
</dbReference>
<feature type="binding site" evidence="5">
    <location>
        <position position="547"/>
    </location>
    <ligand>
        <name>Zn(2+)</name>
        <dbReference type="ChEBI" id="CHEBI:29105"/>
    </ligand>
</feature>
<dbReference type="Gene3D" id="3.20.20.105">
    <property type="entry name" value="Queuine tRNA-ribosyltransferase-like"/>
    <property type="match status" value="2"/>
</dbReference>
<evidence type="ECO:0000256" key="3">
    <source>
        <dbReference type="ARBA" id="ARBA00022723"/>
    </source>
</evidence>
<dbReference type="Proteomes" id="UP001497392">
    <property type="component" value="Unassembled WGS sequence"/>
</dbReference>
<comment type="similarity">
    <text evidence="5">Belongs to the queuine tRNA-ribosyltransferase family. QTRT2 subfamily.</text>
</comment>
<dbReference type="SUPFAM" id="SSF51713">
    <property type="entry name" value="tRNA-guanine transglycosylase"/>
    <property type="match status" value="2"/>
</dbReference>
<evidence type="ECO:0000256" key="6">
    <source>
        <dbReference type="SAM" id="MobiDB-lite"/>
    </source>
</evidence>
<evidence type="ECO:0000259" key="7">
    <source>
        <dbReference type="Pfam" id="PF01702"/>
    </source>
</evidence>
<comment type="function">
    <text evidence="5">Non-catalytic subunit of the queuine tRNA-ribosyltransferase (TGT) that catalyzes the base-exchange of a guanine (G) residue with queuine (Q) at position 34 (anticodon wobble position) in tRNAs with GU(N) anticodons (tRNA-Asp, -Asn, -His and -Tyr), resulting in the hypermodified nucleoside queuosine (7-(((4,5-cis-dihydroxy-2-cyclopenten-1-yl)amino)methyl)-7-deazaguanosine).</text>
</comment>
<protein>
    <recommendedName>
        <fullName evidence="5">Queuine tRNA-ribosyltransferase accessory subunit 2</fullName>
    </recommendedName>
    <alternativeName>
        <fullName evidence="5">Queuine tRNA-ribosyltransferase domain-containing protein 1</fullName>
    </alternativeName>
</protein>
<comment type="cofactor">
    <cofactor evidence="5">
        <name>Zn(2+)</name>
        <dbReference type="ChEBI" id="CHEBI:29105"/>
    </cofactor>
    <text evidence="5">Binds 1 zinc ion per subunit.</text>
</comment>
<feature type="compositionally biased region" description="Polar residues" evidence="6">
    <location>
        <begin position="435"/>
        <end position="445"/>
    </location>
</feature>
<feature type="region of interest" description="Disordered" evidence="6">
    <location>
        <begin position="433"/>
        <end position="515"/>
    </location>
</feature>
<evidence type="ECO:0000313" key="8">
    <source>
        <dbReference type="EMBL" id="CAL5219458.1"/>
    </source>
</evidence>
<keyword evidence="1 5" id="KW-0963">Cytoplasm</keyword>
<feature type="compositionally biased region" description="Basic residues" evidence="6">
    <location>
        <begin position="321"/>
        <end position="333"/>
    </location>
</feature>
<reference evidence="8 9" key="1">
    <citation type="submission" date="2024-06" db="EMBL/GenBank/DDBJ databases">
        <authorList>
            <person name="Kraege A."/>
            <person name="Thomma B."/>
        </authorList>
    </citation>
    <scope>NUCLEOTIDE SEQUENCE [LARGE SCALE GENOMIC DNA]</scope>
</reference>
<feature type="domain" description="tRNA-guanine(15) transglycosylase-like" evidence="7">
    <location>
        <begin position="525"/>
        <end position="608"/>
    </location>
</feature>
<dbReference type="PANTHER" id="PTHR46064">
    <property type="entry name" value="QUEUINE TRNA-RIBOSYLTRANSFERASE ACCESSORY SUBUNIT 2"/>
    <property type="match status" value="1"/>
</dbReference>
<comment type="caution">
    <text evidence="8">The sequence shown here is derived from an EMBL/GenBank/DDBJ whole genome shotgun (WGS) entry which is preliminary data.</text>
</comment>
<keyword evidence="3 5" id="KW-0479">Metal-binding</keyword>
<comment type="subunit">
    <text evidence="5">Heterodimer of a catalytic subunit and an accessory subunit.</text>
</comment>
<evidence type="ECO:0000256" key="4">
    <source>
        <dbReference type="ARBA" id="ARBA00022833"/>
    </source>
</evidence>
<proteinExistence type="inferred from homology"/>
<dbReference type="InterPro" id="IPR036511">
    <property type="entry name" value="TGT-like_sf"/>
</dbReference>
<evidence type="ECO:0000256" key="5">
    <source>
        <dbReference type="HAMAP-Rule" id="MF_03043"/>
    </source>
</evidence>
<dbReference type="InterPro" id="IPR028592">
    <property type="entry name" value="QTRTD1"/>
</dbReference>
<keyword evidence="9" id="KW-1185">Reference proteome</keyword>
<organism evidence="8 9">
    <name type="scientific">Coccomyxa viridis</name>
    <dbReference type="NCBI Taxonomy" id="1274662"/>
    <lineage>
        <taxon>Eukaryota</taxon>
        <taxon>Viridiplantae</taxon>
        <taxon>Chlorophyta</taxon>
        <taxon>core chlorophytes</taxon>
        <taxon>Trebouxiophyceae</taxon>
        <taxon>Trebouxiophyceae incertae sedis</taxon>
        <taxon>Coccomyxaceae</taxon>
        <taxon>Coccomyxa</taxon>
    </lineage>
</organism>
<dbReference type="InterPro" id="IPR002616">
    <property type="entry name" value="tRNA_ribo_trans-like"/>
</dbReference>
<evidence type="ECO:0000256" key="2">
    <source>
        <dbReference type="ARBA" id="ARBA00022694"/>
    </source>
</evidence>
<sequence>MFRVQNTDGKARAGALSSAHGNISTPAPLLYSFRGSPLNATPDIMNELGGEAMALHVTATEFLDDPTPEQVASGGGAHTFFGQQGRLLLASPRDPLRYNIHRWKNGRESGLRVDTPKGHMDITSARYMELLRAAEFDLAALLSDEIQCSASHRRSAQSVDMSLEWLEKALFQVKEWGMKTKLIACIQGGQFAPERKRHAAGILQHSEVSGVMVGGLGTGESPELRLELIDASLSEVPQTLPRILAAGAGSPLEALDAVACGVDLVDASFAVHATSAGHAMLLDPAEWKLHDAESSEMPALETTPAAAMQLQASVQSESSQHAHRLHGKQRNPRNRPEVFMKAAQDSAEMPLPSASIPIASTPADERQQPLALGQDTSAAQSVEPDTQDRAHTGSMGAAPGSLQASAEAAVNSGDSYMEKAAAVESQGWIAADQPASISKSESMQNKRGLAEEAPSHVKHPRHRADSNQGPFAEQPVGLQDAGTGAGHASSAAKWGRKSQTASSAPGTAAAPKKPELLGSQHVLPSTVMLDMWQVHYRADSRPLSELCACSTCQRHSRTYIHHLLKTKEMLAQVLLEIHNTHSVRQFFARMRGAVLYGQLSTMRSELAARM</sequence>
<keyword evidence="4 5" id="KW-0862">Zinc</keyword>
<dbReference type="NCBIfam" id="TIGR00449">
    <property type="entry name" value="tgt_general"/>
    <property type="match status" value="2"/>
</dbReference>
<dbReference type="Pfam" id="PF01702">
    <property type="entry name" value="TGT"/>
    <property type="match status" value="2"/>
</dbReference>
<feature type="domain" description="tRNA-guanine(15) transglycosylase-like" evidence="7">
    <location>
        <begin position="10"/>
        <end position="295"/>
    </location>
</feature>
<evidence type="ECO:0000313" key="9">
    <source>
        <dbReference type="Proteomes" id="UP001497392"/>
    </source>
</evidence>
<feature type="compositionally biased region" description="Low complexity" evidence="6">
    <location>
        <begin position="500"/>
        <end position="511"/>
    </location>
</feature>
<accession>A0ABP1FHN9</accession>